<evidence type="ECO:0000313" key="2">
    <source>
        <dbReference type="EMBL" id="UYE92551.1"/>
    </source>
</evidence>
<accession>A0AAE9P6M9</accession>
<name>A0AAE9P6M9_9CAUD</name>
<gene>
    <name evidence="2" type="ORF">H1_131</name>
</gene>
<dbReference type="Pfam" id="PF12850">
    <property type="entry name" value="Metallophos_2"/>
    <property type="match status" value="1"/>
</dbReference>
<dbReference type="InterPro" id="IPR024654">
    <property type="entry name" value="Calcineurin-like_PHP_lpxH"/>
</dbReference>
<organism evidence="2 3">
    <name type="scientific">Enterococcus phage H1</name>
    <dbReference type="NCBI Taxonomy" id="2982918"/>
    <lineage>
        <taxon>Viruses</taxon>
        <taxon>Duplodnaviria</taxon>
        <taxon>Heunggongvirae</taxon>
        <taxon>Uroviricota</taxon>
        <taxon>Caudoviricetes</taxon>
    </lineage>
</organism>
<proteinExistence type="predicted"/>
<dbReference type="Gene3D" id="3.60.21.10">
    <property type="match status" value="1"/>
</dbReference>
<evidence type="ECO:0000259" key="1">
    <source>
        <dbReference type="Pfam" id="PF12850"/>
    </source>
</evidence>
<reference evidence="2" key="1">
    <citation type="submission" date="2022-09" db="EMBL/GenBank/DDBJ databases">
        <authorList>
            <person name="Murray E."/>
            <person name="Buttimer C."/>
            <person name="Hill C."/>
        </authorList>
    </citation>
    <scope>NUCLEOTIDE SEQUENCE</scope>
</reference>
<evidence type="ECO:0000313" key="3">
    <source>
        <dbReference type="Proteomes" id="UP001232159"/>
    </source>
</evidence>
<dbReference type="EMBL" id="OP534061">
    <property type="protein sequence ID" value="UYE92551.1"/>
    <property type="molecule type" value="Genomic_DNA"/>
</dbReference>
<keyword evidence="3" id="KW-1185">Reference proteome</keyword>
<dbReference type="SUPFAM" id="SSF56300">
    <property type="entry name" value="Metallo-dependent phosphatases"/>
    <property type="match status" value="1"/>
</dbReference>
<dbReference type="Proteomes" id="UP001232159">
    <property type="component" value="Segment"/>
</dbReference>
<dbReference type="InterPro" id="IPR029052">
    <property type="entry name" value="Metallo-depent_PP-like"/>
</dbReference>
<feature type="domain" description="Calcineurin-like phosphoesterase" evidence="1">
    <location>
        <begin position="36"/>
        <end position="160"/>
    </location>
</feature>
<sequence>MTKFITSDWHFFHNNACGPEGFISTRKKFSSVEEMNDNIIKTINQKVSRDDTIIHLGDIGFGKPKKLFETLEKINGQIILIKGNHDSSKLFKYIVNNNYHYPYSNPKKRKQSPDRVKFLVEEVGLREKMNGKVYYLTHYPFQLGEQRKNMRSICGHIHEQIAPDANMINVGIDSPEITSKISNFGEPLLLEDAVELVDKKWEKWYNDTIRILGS</sequence>
<protein>
    <submittedName>
        <fullName evidence="2">Calcineurin-like phosphoesterase superfamily domain protein</fullName>
    </submittedName>
</protein>